<dbReference type="FunFam" id="1.10.10.10:FF:000001">
    <property type="entry name" value="LysR family transcriptional regulator"/>
    <property type="match status" value="1"/>
</dbReference>
<proteinExistence type="inferred from homology"/>
<dbReference type="EMBL" id="JABCRE010000003">
    <property type="protein sequence ID" value="NMW32758.1"/>
    <property type="molecule type" value="Genomic_DNA"/>
</dbReference>
<keyword evidence="5" id="KW-0804">Transcription</keyword>
<evidence type="ECO:0000256" key="3">
    <source>
        <dbReference type="ARBA" id="ARBA00023125"/>
    </source>
</evidence>
<dbReference type="SUPFAM" id="SSF46785">
    <property type="entry name" value="Winged helix' DNA-binding domain"/>
    <property type="match status" value="1"/>
</dbReference>
<evidence type="ECO:0000313" key="7">
    <source>
        <dbReference type="EMBL" id="NMW32758.1"/>
    </source>
</evidence>
<evidence type="ECO:0000256" key="1">
    <source>
        <dbReference type="ARBA" id="ARBA00009437"/>
    </source>
</evidence>
<reference evidence="7 8" key="1">
    <citation type="submission" date="2020-04" db="EMBL/GenBank/DDBJ databases">
        <authorList>
            <person name="Liu A."/>
        </authorList>
    </citation>
    <scope>NUCLEOTIDE SEQUENCE [LARGE SCALE GENOMIC DNA]</scope>
    <source>
        <strain evidence="7 8">RZ02</strain>
    </source>
</reference>
<dbReference type="GO" id="GO:0003677">
    <property type="term" value="F:DNA binding"/>
    <property type="evidence" value="ECO:0007669"/>
    <property type="project" value="UniProtKB-KW"/>
</dbReference>
<feature type="domain" description="HTH lysR-type" evidence="6">
    <location>
        <begin position="1"/>
        <end position="58"/>
    </location>
</feature>
<dbReference type="AlphaFoldDB" id="A0A848QUI3"/>
<dbReference type="Gene3D" id="3.40.190.10">
    <property type="entry name" value="Periplasmic binding protein-like II"/>
    <property type="match status" value="2"/>
</dbReference>
<protein>
    <submittedName>
        <fullName evidence="7">LysR family transcriptional regulator</fullName>
    </submittedName>
</protein>
<dbReference type="PRINTS" id="PR00039">
    <property type="entry name" value="HTHLYSR"/>
</dbReference>
<evidence type="ECO:0000256" key="2">
    <source>
        <dbReference type="ARBA" id="ARBA00023015"/>
    </source>
</evidence>
<comment type="caution">
    <text evidence="7">The sequence shown here is derived from an EMBL/GenBank/DDBJ whole genome shotgun (WGS) entry which is preliminary data.</text>
</comment>
<dbReference type="GO" id="GO:0032993">
    <property type="term" value="C:protein-DNA complex"/>
    <property type="evidence" value="ECO:0007669"/>
    <property type="project" value="TreeGrafter"/>
</dbReference>
<dbReference type="Proteomes" id="UP000561181">
    <property type="component" value="Unassembled WGS sequence"/>
</dbReference>
<dbReference type="InterPro" id="IPR036390">
    <property type="entry name" value="WH_DNA-bd_sf"/>
</dbReference>
<dbReference type="PANTHER" id="PTHR30346:SF26">
    <property type="entry name" value="HYDROGEN PEROXIDE-INDUCIBLE GENES ACTIVATOR"/>
    <property type="match status" value="1"/>
</dbReference>
<dbReference type="Gene3D" id="1.10.10.10">
    <property type="entry name" value="Winged helix-like DNA-binding domain superfamily/Winged helix DNA-binding domain"/>
    <property type="match status" value="1"/>
</dbReference>
<keyword evidence="2" id="KW-0805">Transcription regulation</keyword>
<organism evidence="7 8">
    <name type="scientific">Pontixanthobacter rizhaonensis</name>
    <dbReference type="NCBI Taxonomy" id="2730337"/>
    <lineage>
        <taxon>Bacteria</taxon>
        <taxon>Pseudomonadati</taxon>
        <taxon>Pseudomonadota</taxon>
        <taxon>Alphaproteobacteria</taxon>
        <taxon>Sphingomonadales</taxon>
        <taxon>Erythrobacteraceae</taxon>
        <taxon>Pontixanthobacter</taxon>
    </lineage>
</organism>
<dbReference type="RefSeq" id="WP_170013604.1">
    <property type="nucleotide sequence ID" value="NZ_JABCRE010000003.1"/>
</dbReference>
<dbReference type="PANTHER" id="PTHR30346">
    <property type="entry name" value="TRANSCRIPTIONAL DUAL REGULATOR HCAR-RELATED"/>
    <property type="match status" value="1"/>
</dbReference>
<dbReference type="PROSITE" id="PS50931">
    <property type="entry name" value="HTH_LYSR"/>
    <property type="match status" value="1"/>
</dbReference>
<name>A0A848QUI3_9SPHN</name>
<evidence type="ECO:0000313" key="8">
    <source>
        <dbReference type="Proteomes" id="UP000561181"/>
    </source>
</evidence>
<keyword evidence="4" id="KW-0010">Activator</keyword>
<evidence type="ECO:0000259" key="6">
    <source>
        <dbReference type="PROSITE" id="PS50931"/>
    </source>
</evidence>
<dbReference type="GO" id="GO:0003700">
    <property type="term" value="F:DNA-binding transcription factor activity"/>
    <property type="evidence" value="ECO:0007669"/>
    <property type="project" value="InterPro"/>
</dbReference>
<accession>A0A848QUI3</accession>
<dbReference type="Pfam" id="PF00126">
    <property type="entry name" value="HTH_1"/>
    <property type="match status" value="1"/>
</dbReference>
<dbReference type="InterPro" id="IPR000847">
    <property type="entry name" value="LysR_HTH_N"/>
</dbReference>
<dbReference type="Pfam" id="PF03466">
    <property type="entry name" value="LysR_substrate"/>
    <property type="match status" value="1"/>
</dbReference>
<sequence length="306" mass="33973">MNLRDLEYVAAIDRHRNFGRAAKACNVSQPSLSAQVKKLEERLGVELFARTTNGVLTTDAGLRIVETARDMLRSAQRITDTAAEYHDPMAAPLRIGIFPTLAPFVLPYVSQTIKDLAPDLNAIFREQPTDTIWKELEKRTVDVAMMSGPVDRAGYRFSPVFIEPLLLMVSADHRLANEATISVCDVPVEELILLPEEHCLRADTISLCNAKNIGIDVPDLTFATNFLTMSHFVDEGYGSALIPMLARPVLQCANKNMRFIEIEDPSFSREIGFVSRIGCPREHILMALVDQIKAHPPTRKTAAMAG</sequence>
<dbReference type="SUPFAM" id="SSF53850">
    <property type="entry name" value="Periplasmic binding protein-like II"/>
    <property type="match status" value="1"/>
</dbReference>
<comment type="similarity">
    <text evidence="1">Belongs to the LysR transcriptional regulatory family.</text>
</comment>
<keyword evidence="8" id="KW-1185">Reference proteome</keyword>
<dbReference type="InterPro" id="IPR005119">
    <property type="entry name" value="LysR_subst-bd"/>
</dbReference>
<gene>
    <name evidence="7" type="ORF">HKD42_11860</name>
</gene>
<evidence type="ECO:0000256" key="4">
    <source>
        <dbReference type="ARBA" id="ARBA00023159"/>
    </source>
</evidence>
<keyword evidence="3" id="KW-0238">DNA-binding</keyword>
<dbReference type="InterPro" id="IPR036388">
    <property type="entry name" value="WH-like_DNA-bd_sf"/>
</dbReference>
<evidence type="ECO:0000256" key="5">
    <source>
        <dbReference type="ARBA" id="ARBA00023163"/>
    </source>
</evidence>